<protein>
    <submittedName>
        <fullName evidence="2">Uncharacterized protein</fullName>
    </submittedName>
</protein>
<evidence type="ECO:0000313" key="3">
    <source>
        <dbReference type="Proteomes" id="UP000070089"/>
    </source>
</evidence>
<gene>
    <name evidence="2" type="ORF">QR46_0681</name>
</gene>
<feature type="compositionally biased region" description="Basic and acidic residues" evidence="1">
    <location>
        <begin position="1914"/>
        <end position="1929"/>
    </location>
</feature>
<feature type="region of interest" description="Disordered" evidence="1">
    <location>
        <begin position="856"/>
        <end position="880"/>
    </location>
</feature>
<feature type="region of interest" description="Disordered" evidence="1">
    <location>
        <begin position="1758"/>
        <end position="1790"/>
    </location>
</feature>
<feature type="region of interest" description="Disordered" evidence="1">
    <location>
        <begin position="2020"/>
        <end position="2045"/>
    </location>
</feature>
<feature type="region of interest" description="Disordered" evidence="1">
    <location>
        <begin position="200"/>
        <end position="228"/>
    </location>
</feature>
<feature type="compositionally biased region" description="Polar residues" evidence="1">
    <location>
        <begin position="932"/>
        <end position="946"/>
    </location>
</feature>
<dbReference type="Proteomes" id="UP000070089">
    <property type="component" value="Unassembled WGS sequence"/>
</dbReference>
<feature type="region of interest" description="Disordered" evidence="1">
    <location>
        <begin position="269"/>
        <end position="292"/>
    </location>
</feature>
<dbReference type="EMBL" id="JXTI01000011">
    <property type="protein sequence ID" value="KWX15245.1"/>
    <property type="molecule type" value="Genomic_DNA"/>
</dbReference>
<feature type="compositionally biased region" description="Basic and acidic residues" evidence="1">
    <location>
        <begin position="856"/>
        <end position="868"/>
    </location>
</feature>
<feature type="region of interest" description="Disordered" evidence="1">
    <location>
        <begin position="1889"/>
        <end position="1939"/>
    </location>
</feature>
<feature type="compositionally biased region" description="Basic and acidic residues" evidence="1">
    <location>
        <begin position="272"/>
        <end position="281"/>
    </location>
</feature>
<proteinExistence type="predicted"/>
<sequence length="2045" mass="229188">MLPSVRLFSPNSKTMKQSFLKQQAVTTLLQTNRPSNSATLSQKSAAEARKILADERALPGRTQIDANTRATVKVRTDINRNQIRLAQDARATMAARIDAMAIQDRERRKLAFQEDMRLEASLNVRHQEIRARLNQRIAHSSTIDIAQFMERQQGSKHTVDTASASSQDLEHAIKSRASARRKEREKELLEKKQEKARNIAFVANSKTASPSTSRPQSSRLSATASSADKSVAKLTLEHLERRGDDPNSTYDKQLMRRFDDLEESSDINLPEVDVHHQKDSDPAAENLSYAEHRNRTVSVAEDIMYLTTRYQMGREDKKTSDEDTLHQTRYKGYAQKNKQIVWANCARDVDDLISLALELAVSGPQLSAAGRTRLINTFLCCEQAPDQEYKDKIARIRELLFRECDLYKYDIPCDPSDVELMQLIDSMSTNIFNETSIGFTKPNDLSLDSTRSTQFVNDAILSIPPCYRNADASGTETDEEPVENEIQEVDQSNSCKEEVQPAAEESQVSNKDGFQKLTFLGTIESIIRRLKCTDYYLNSRDTPFLLSTLQISIPTAFGSKTVGGHDLPLLTLLSYNPAHISTDSAESLATSAADYLGATSLSYATFSSNFADYKKEFMSYVNVLQKLTEAEKQIKSWKKEGNDPIKLSLELVDQYACICDYKDADRISKLLNTPYKTEEPPDIYVFTLMYMRAYYLLKTHYSMRIVNSPIIDSAGSNLIFSVNILAPEELVETCESRPSSHASAVTNRSPLRSEVRFSGASIPASAASKRAAGLTSLLNSSYLFLVPLKTATMITDLETALQPLNTLRHQIYTTVNEASIPQLPQNPPKGALVSSVFDSVLFITCSDECVIKAGDDPAAKKRDPKKDPPPPPPNLDGLSPWQWSKFSGITAELVEDSEYSKLAAAYSAARGYLQLLADIADRGGDTQATVQFSEESAISTSRTQASRPKDAKPDSKGSKPDAPSSTRTVPVLKSSPDTLTIDLQRCYNISPQPSCAQAKACTGEPPRESISITSPVQRVVQSNTADSLQVTEEPIPQADKQALDHDGSESIVPITQDKIESFFEDELEAKSSAPTLEGILFKCFRETRIPQDLAVSMTERQLINRASALIERAIASYKNAISSLVPRLNTALRIFSLHFINMRTECIRVCRHTHNLLIKELCSQFSGFSRSSTAIGVALESDGGDSNVELRRKLEEYVFQFRTLLDNTIHDWRRASEQLLYEKIYANIDDDTFRAPIEMVSEVFDTFATELDPGIKQLQNIPSTFFYYDIHTKYKFMRPLGTLFNIYRQLSENYDEALKETEALHQDFESLISKVYNQQILAYIMEKQDEPVTELSSYTEMMSNLIFNIFKDLIYAAVELFGMAFYALTNIIHLVAPANPSRQRSARSKIYNVKTFIKVDMDYTAIRDERYNLDTYFEDFYYGLISNLNYKNLFDVASLQSAPILMVSKNEIAELIQIMLENFHVFLNTFIKPNGDAMMNTLLHAFSDAKTRCDNVICDQYLSTLNTVRSILSDLLESHDRIPILLRELPQTALNELESRTLQHEIVLLETLEPLLGRRLPREETVLFTTAEHGPLGYYQQYVANDGPFSRCCNMVLRVDEFCSKLKECTPSQFVTEFGEDCTDLLPFVSVPEGFDSESLTAVREQLSILAGQASPTVSWNAVFSRYALECVSAERRKYNELVDAAASAAKGKKPADLPEIIPPNDHYIMWPMFIVRHSFISLTIEEFSTMVDLTYSTLDISRENICTLLPAVPAVKEQPPPLSAKQEKASRAPSPVKDLVPDQSSSAKEADPAELFIPFKDTREYALLHEAFSSIFTHGPYKSLPSGPLAEKLTLNTNLSLNEYNKLFRVSFLTIFANLLVSPSRILEFIIQMLLCFCYTDEFIDDPTSEEPTASPSRSAQPSAPTRSSAIGKARDTTPDTGKRDTPKDPVTPEQRTFSSDVSARVLYLFGLSQTHHDNIKTGQCKYYHNIKHICSLGLHDVVEESIFSLFGAVDYTAALHKLRSGVLQKLSEEAAELAGKAQSDAASAQKDKSQKQAPSRAKK</sequence>
<dbReference type="OrthoDB" id="10255489at2759"/>
<feature type="compositionally biased region" description="Low complexity" evidence="1">
    <location>
        <begin position="1893"/>
        <end position="1911"/>
    </location>
</feature>
<reference evidence="2 3" key="1">
    <citation type="journal article" date="2015" name="Mol. Biochem. Parasitol.">
        <title>Identification of polymorphic genes for use in assemblage B genotyping assays through comparative genomics of multiple assemblage B Giardia duodenalis isolates.</title>
        <authorList>
            <person name="Wielinga C."/>
            <person name="Thompson R.C."/>
            <person name="Monis P."/>
            <person name="Ryan U."/>
        </authorList>
    </citation>
    <scope>NUCLEOTIDE SEQUENCE [LARGE SCALE GENOMIC DNA]</scope>
    <source>
        <strain evidence="2 3">BAH15c1</strain>
    </source>
</reference>
<feature type="compositionally biased region" description="Basic and acidic residues" evidence="1">
    <location>
        <begin position="947"/>
        <end position="959"/>
    </location>
</feature>
<evidence type="ECO:0000313" key="2">
    <source>
        <dbReference type="EMBL" id="KWX15245.1"/>
    </source>
</evidence>
<organism evidence="2 3">
    <name type="scientific">Giardia duodenalis assemblage B</name>
    <dbReference type="NCBI Taxonomy" id="1394984"/>
    <lineage>
        <taxon>Eukaryota</taxon>
        <taxon>Metamonada</taxon>
        <taxon>Diplomonadida</taxon>
        <taxon>Hexamitidae</taxon>
        <taxon>Giardiinae</taxon>
        <taxon>Giardia</taxon>
    </lineage>
</organism>
<accession>A0A132NYV7</accession>
<feature type="region of interest" description="Disordered" evidence="1">
    <location>
        <begin position="932"/>
        <end position="974"/>
    </location>
</feature>
<feature type="compositionally biased region" description="Polar residues" evidence="1">
    <location>
        <begin position="204"/>
        <end position="228"/>
    </location>
</feature>
<dbReference type="VEuPathDB" id="GiardiaDB:QR46_0681"/>
<comment type="caution">
    <text evidence="2">The sequence shown here is derived from an EMBL/GenBank/DDBJ whole genome shotgun (WGS) entry which is preliminary data.</text>
</comment>
<evidence type="ECO:0000256" key="1">
    <source>
        <dbReference type="SAM" id="MobiDB-lite"/>
    </source>
</evidence>
<name>A0A132NYV7_GIAIN</name>